<dbReference type="InterPro" id="IPR015655">
    <property type="entry name" value="PP2C"/>
</dbReference>
<dbReference type="PANTHER" id="PTHR13832:SF827">
    <property type="entry name" value="PROTEIN PHOSPHATASE 1L"/>
    <property type="match status" value="1"/>
</dbReference>
<dbReference type="InterPro" id="IPR001932">
    <property type="entry name" value="PPM-type_phosphatase-like_dom"/>
</dbReference>
<dbReference type="Pfam" id="PF13672">
    <property type="entry name" value="PP2C_2"/>
    <property type="match status" value="1"/>
</dbReference>
<dbReference type="SMART" id="SM00332">
    <property type="entry name" value="PP2Cc"/>
    <property type="match status" value="1"/>
</dbReference>
<feature type="domain" description="PPM-type phosphatase" evidence="1">
    <location>
        <begin position="5"/>
        <end position="248"/>
    </location>
</feature>
<dbReference type="PROSITE" id="PS51746">
    <property type="entry name" value="PPM_2"/>
    <property type="match status" value="1"/>
</dbReference>
<sequence length="251" mass="27721">MKRIFTGLTDKGQVRSANQDAFYYDDPEGRFFVVADGMGGHAGGEQASQLATAKIKDYLLAHWDSDKPSDSLLKAALLNANQAILEDQRKHPERSDMGTTAVVLLFRAEQKGGEEEPWVAHIGDSRLYRLRGHHLTQETEDHTWVAKGMASGMLTPEQARAHPWRHVLSQCLGREDTEESDIDVDSLDLKEGDRLLLCSDGLTEELPDGEILNTLKSIRACNFAAEQLIAIANEKGGRDNITVIIIALEAS</sequence>
<dbReference type="InterPro" id="IPR036457">
    <property type="entry name" value="PPM-type-like_dom_sf"/>
</dbReference>
<organism evidence="2 3">
    <name type="scientific">Roseofilum casamattae BLCC-M143</name>
    <dbReference type="NCBI Taxonomy" id="3022442"/>
    <lineage>
        <taxon>Bacteria</taxon>
        <taxon>Bacillati</taxon>
        <taxon>Cyanobacteriota</taxon>
        <taxon>Cyanophyceae</taxon>
        <taxon>Desertifilales</taxon>
        <taxon>Desertifilaceae</taxon>
        <taxon>Roseofilum</taxon>
        <taxon>Roseofilum casamattae</taxon>
    </lineage>
</organism>
<reference evidence="2 3" key="1">
    <citation type="submission" date="2023-01" db="EMBL/GenBank/DDBJ databases">
        <title>Novel diversity within Roseofilum (Cyanobacteria; Desertifilaceae) from marine benthic mats with descriptions of four novel species.</title>
        <authorList>
            <person name="Wang Y."/>
            <person name="Berthold D.E."/>
            <person name="Hu J."/>
            <person name="Lefler F.W."/>
            <person name="Laughinghouse H.D. IV."/>
        </authorList>
    </citation>
    <scope>NUCLEOTIDE SEQUENCE [LARGE SCALE GENOMIC DNA]</scope>
    <source>
        <strain evidence="2 3">BLCC-M143</strain>
    </source>
</reference>
<name>A0ABT7BXW3_9CYAN</name>
<dbReference type="Proteomes" id="UP001232992">
    <property type="component" value="Unassembled WGS sequence"/>
</dbReference>
<dbReference type="CDD" id="cd00143">
    <property type="entry name" value="PP2Cc"/>
    <property type="match status" value="1"/>
</dbReference>
<proteinExistence type="predicted"/>
<dbReference type="Gene3D" id="3.60.40.10">
    <property type="entry name" value="PPM-type phosphatase domain"/>
    <property type="match status" value="1"/>
</dbReference>
<protein>
    <submittedName>
        <fullName evidence="2">Protein phosphatase 2C domain-containing protein</fullName>
    </submittedName>
</protein>
<dbReference type="SMART" id="SM00331">
    <property type="entry name" value="PP2C_SIG"/>
    <property type="match status" value="1"/>
</dbReference>
<evidence type="ECO:0000313" key="2">
    <source>
        <dbReference type="EMBL" id="MDJ1184034.1"/>
    </source>
</evidence>
<keyword evidence="3" id="KW-1185">Reference proteome</keyword>
<accession>A0ABT7BXW3</accession>
<evidence type="ECO:0000259" key="1">
    <source>
        <dbReference type="PROSITE" id="PS51746"/>
    </source>
</evidence>
<evidence type="ECO:0000313" key="3">
    <source>
        <dbReference type="Proteomes" id="UP001232992"/>
    </source>
</evidence>
<dbReference type="EMBL" id="JAQOSQ010000011">
    <property type="protein sequence ID" value="MDJ1184034.1"/>
    <property type="molecule type" value="Genomic_DNA"/>
</dbReference>
<gene>
    <name evidence="2" type="ORF">PMH09_12635</name>
</gene>
<dbReference type="PANTHER" id="PTHR13832">
    <property type="entry name" value="PROTEIN PHOSPHATASE 2C"/>
    <property type="match status" value="1"/>
</dbReference>
<dbReference type="SUPFAM" id="SSF81606">
    <property type="entry name" value="PP2C-like"/>
    <property type="match status" value="1"/>
</dbReference>
<dbReference type="RefSeq" id="WP_283758685.1">
    <property type="nucleotide sequence ID" value="NZ_JAQOSQ010000011.1"/>
</dbReference>
<comment type="caution">
    <text evidence="2">The sequence shown here is derived from an EMBL/GenBank/DDBJ whole genome shotgun (WGS) entry which is preliminary data.</text>
</comment>